<keyword evidence="2" id="KW-1185">Reference proteome</keyword>
<dbReference type="InParanoid" id="A0A369JHE2"/>
<dbReference type="Proteomes" id="UP000076154">
    <property type="component" value="Unassembled WGS sequence"/>
</dbReference>
<evidence type="ECO:0000313" key="1">
    <source>
        <dbReference type="EMBL" id="RDB18824.1"/>
    </source>
</evidence>
<dbReference type="EMBL" id="LUEZ02000087">
    <property type="protein sequence ID" value="RDB18824.1"/>
    <property type="molecule type" value="Genomic_DNA"/>
</dbReference>
<accession>A0A369JHE2</accession>
<organism evidence="1 2">
    <name type="scientific">Hypsizygus marmoreus</name>
    <name type="common">White beech mushroom</name>
    <name type="synonym">Agaricus marmoreus</name>
    <dbReference type="NCBI Taxonomy" id="39966"/>
    <lineage>
        <taxon>Eukaryota</taxon>
        <taxon>Fungi</taxon>
        <taxon>Dikarya</taxon>
        <taxon>Basidiomycota</taxon>
        <taxon>Agaricomycotina</taxon>
        <taxon>Agaricomycetes</taxon>
        <taxon>Agaricomycetidae</taxon>
        <taxon>Agaricales</taxon>
        <taxon>Tricholomatineae</taxon>
        <taxon>Lyophyllaceae</taxon>
        <taxon>Hypsizygus</taxon>
    </lineage>
</organism>
<gene>
    <name evidence="1" type="ORF">Hypma_014542</name>
</gene>
<proteinExistence type="predicted"/>
<name>A0A369JHE2_HYPMA</name>
<reference evidence="1" key="1">
    <citation type="submission" date="2018-04" db="EMBL/GenBank/DDBJ databases">
        <title>Whole genome sequencing of Hypsizygus marmoreus.</title>
        <authorList>
            <person name="Choi I.-G."/>
            <person name="Min B."/>
            <person name="Kim J.-G."/>
            <person name="Kim S."/>
            <person name="Oh Y.-L."/>
            <person name="Kong W.-S."/>
            <person name="Park H."/>
            <person name="Jeong J."/>
            <person name="Song E.-S."/>
        </authorList>
    </citation>
    <scope>NUCLEOTIDE SEQUENCE [LARGE SCALE GENOMIC DNA]</scope>
    <source>
        <strain evidence="1">51987-8</strain>
    </source>
</reference>
<dbReference type="AlphaFoldDB" id="A0A369JHE2"/>
<evidence type="ECO:0000313" key="2">
    <source>
        <dbReference type="Proteomes" id="UP000076154"/>
    </source>
</evidence>
<protein>
    <submittedName>
        <fullName evidence="1">Uncharacterized protein</fullName>
    </submittedName>
</protein>
<comment type="caution">
    <text evidence="1">The sequence shown here is derived from an EMBL/GenBank/DDBJ whole genome shotgun (WGS) entry which is preliminary data.</text>
</comment>
<sequence>MRPSHPGGNSAVTAPLKNPAIMCKDPCGSLVRTSLTDIRWVRFGYLSMCILDYASSARLDVSWISYHTSSDMPDSIDQPLYSKKHVYFRGLMMQWHSQSQQQCYRSRPARNGMRTDLHPVRRE</sequence>